<keyword evidence="1" id="KW-0812">Transmembrane</keyword>
<reference evidence="2" key="1">
    <citation type="submission" date="2021-05" db="EMBL/GenBank/DDBJ databases">
        <authorList>
            <person name="Alioto T."/>
            <person name="Alioto T."/>
            <person name="Gomez Garrido J."/>
        </authorList>
    </citation>
    <scope>NUCLEOTIDE SEQUENCE</scope>
</reference>
<dbReference type="EMBL" id="HBUE01212855">
    <property type="protein sequence ID" value="CAG6535182.1"/>
    <property type="molecule type" value="Transcribed_RNA"/>
</dbReference>
<evidence type="ECO:0000313" key="2">
    <source>
        <dbReference type="EMBL" id="CAG6535182.1"/>
    </source>
</evidence>
<organism evidence="2">
    <name type="scientific">Culex pipiens</name>
    <name type="common">House mosquito</name>
    <dbReference type="NCBI Taxonomy" id="7175"/>
    <lineage>
        <taxon>Eukaryota</taxon>
        <taxon>Metazoa</taxon>
        <taxon>Ecdysozoa</taxon>
        <taxon>Arthropoda</taxon>
        <taxon>Hexapoda</taxon>
        <taxon>Insecta</taxon>
        <taxon>Pterygota</taxon>
        <taxon>Neoptera</taxon>
        <taxon>Endopterygota</taxon>
        <taxon>Diptera</taxon>
        <taxon>Nematocera</taxon>
        <taxon>Culicoidea</taxon>
        <taxon>Culicidae</taxon>
        <taxon>Culicinae</taxon>
        <taxon>Culicini</taxon>
        <taxon>Culex</taxon>
        <taxon>Culex</taxon>
    </lineage>
</organism>
<proteinExistence type="predicted"/>
<feature type="transmembrane region" description="Helical" evidence="1">
    <location>
        <begin position="49"/>
        <end position="72"/>
    </location>
</feature>
<name>A0A8D8HJK4_CULPI</name>
<dbReference type="EMBL" id="HBUE01319345">
    <property type="protein sequence ID" value="CAG6587149.1"/>
    <property type="molecule type" value="Transcribed_RNA"/>
</dbReference>
<keyword evidence="1" id="KW-1133">Transmembrane helix</keyword>
<keyword evidence="1" id="KW-0472">Membrane</keyword>
<protein>
    <submittedName>
        <fullName evidence="2">(northern house mosquito) hypothetical protein</fullName>
    </submittedName>
</protein>
<evidence type="ECO:0000256" key="1">
    <source>
        <dbReference type="SAM" id="Phobius"/>
    </source>
</evidence>
<dbReference type="AlphaFoldDB" id="A0A8D8HJK4"/>
<accession>A0A8D8HJK4</accession>
<sequence>MTLSLCWFSLCAIRKIVYFFVYQYNAPSHCFSLSCFANFELLVLMRASLRLFCFLLIINLEISTLLVCILLANPMPFLRFWKRQPRWLLPSPAKGKNGEEPAFAASKRVKGAAVFQRCNSIIMFEPKNKDFFLLLFI</sequence>